<dbReference type="PANTHER" id="PTHR11575">
    <property type="entry name" value="5'-NUCLEOTIDASE-RELATED"/>
    <property type="match status" value="1"/>
</dbReference>
<dbReference type="PANTHER" id="PTHR11575:SF24">
    <property type="entry name" value="5'-NUCLEOTIDASE"/>
    <property type="match status" value="1"/>
</dbReference>
<gene>
    <name evidence="4" type="ORF">DXD04_12875</name>
</gene>
<feature type="signal peptide" evidence="2">
    <location>
        <begin position="1"/>
        <end position="18"/>
    </location>
</feature>
<dbReference type="Pfam" id="PF00149">
    <property type="entry name" value="Metallophos"/>
    <property type="match status" value="1"/>
</dbReference>
<sequence length="280" mass="31469">MKKIYCLCLACLLVSVMAAQSVKELYIFHTNDMHSRIEPFASYFPDTVLAGKAGVLRRAAFVKEQRREHKDMLLFDSGDFSQGSPYYNLFKGEVEIKMMNEMGYDAGTIGNHEFDFGLDNMARLFKMANFPIVCANYDVTGTVLEGLVKEYTVIERDGIRIGVFGLGPELDGLVAHANYGNVKFEDPVSEGQRVADLLKNQEHCDLVICLSHLGWKGEPYSDIELIENTRNIDIVLGGHSHSFFEVPEFYKNLDGIEVPVQQMGKSAAFVGRMVVKMQKN</sequence>
<dbReference type="Proteomes" id="UP000260862">
    <property type="component" value="Unassembled WGS sequence"/>
</dbReference>
<feature type="chain" id="PRO_5017801445" evidence="2">
    <location>
        <begin position="19"/>
        <end position="280"/>
    </location>
</feature>
<protein>
    <submittedName>
        <fullName evidence="4">Bifunctional metallophosphatase/5'-nucleotidase</fullName>
    </submittedName>
</protein>
<dbReference type="InterPro" id="IPR006179">
    <property type="entry name" value="5_nucleotidase/apyrase"/>
</dbReference>
<dbReference type="InterPro" id="IPR004843">
    <property type="entry name" value="Calcineurin-like_PHP"/>
</dbReference>
<dbReference type="GO" id="GO:0000166">
    <property type="term" value="F:nucleotide binding"/>
    <property type="evidence" value="ECO:0007669"/>
    <property type="project" value="InterPro"/>
</dbReference>
<dbReference type="PROSITE" id="PS00786">
    <property type="entry name" value="5_NUCLEOTIDASE_2"/>
    <property type="match status" value="1"/>
</dbReference>
<dbReference type="CDD" id="cd00845">
    <property type="entry name" value="MPP_UshA_N_like"/>
    <property type="match status" value="1"/>
</dbReference>
<evidence type="ECO:0000259" key="3">
    <source>
        <dbReference type="Pfam" id="PF00149"/>
    </source>
</evidence>
<dbReference type="AlphaFoldDB" id="A0A3E4MTX3"/>
<reference evidence="4 5" key="1">
    <citation type="submission" date="2018-08" db="EMBL/GenBank/DDBJ databases">
        <title>A genome reference for cultivated species of the human gut microbiota.</title>
        <authorList>
            <person name="Zou Y."/>
            <person name="Xue W."/>
            <person name="Luo G."/>
        </authorList>
    </citation>
    <scope>NUCLEOTIDE SEQUENCE [LARGE SCALE GENOMIC DNA]</scope>
    <source>
        <strain evidence="4 5">TF10-3AC</strain>
    </source>
</reference>
<dbReference type="Gene3D" id="3.60.21.10">
    <property type="match status" value="1"/>
</dbReference>
<evidence type="ECO:0000313" key="4">
    <source>
        <dbReference type="EMBL" id="RGK52964.1"/>
    </source>
</evidence>
<dbReference type="InterPro" id="IPR006146">
    <property type="entry name" value="5'-Nucleotdase_CS"/>
</dbReference>
<evidence type="ECO:0000313" key="5">
    <source>
        <dbReference type="Proteomes" id="UP000260862"/>
    </source>
</evidence>
<dbReference type="SUPFAM" id="SSF56300">
    <property type="entry name" value="Metallo-dependent phosphatases"/>
    <property type="match status" value="1"/>
</dbReference>
<dbReference type="GO" id="GO:0009166">
    <property type="term" value="P:nucleotide catabolic process"/>
    <property type="evidence" value="ECO:0007669"/>
    <property type="project" value="InterPro"/>
</dbReference>
<accession>A0A3E4MTX3</accession>
<feature type="domain" description="Calcineurin-like phosphoesterase" evidence="3">
    <location>
        <begin position="27"/>
        <end position="242"/>
    </location>
</feature>
<organism evidence="4 5">
    <name type="scientific">Phocaeicola plebeius</name>
    <dbReference type="NCBI Taxonomy" id="310297"/>
    <lineage>
        <taxon>Bacteria</taxon>
        <taxon>Pseudomonadati</taxon>
        <taxon>Bacteroidota</taxon>
        <taxon>Bacteroidia</taxon>
        <taxon>Bacteroidales</taxon>
        <taxon>Bacteroidaceae</taxon>
        <taxon>Phocaeicola</taxon>
    </lineage>
</organism>
<comment type="caution">
    <text evidence="4">The sequence shown here is derived from an EMBL/GenBank/DDBJ whole genome shotgun (WGS) entry which is preliminary data.</text>
</comment>
<evidence type="ECO:0000256" key="1">
    <source>
        <dbReference type="ARBA" id="ARBA00006654"/>
    </source>
</evidence>
<name>A0A3E4MTX3_9BACT</name>
<dbReference type="InterPro" id="IPR029052">
    <property type="entry name" value="Metallo-depent_PP-like"/>
</dbReference>
<dbReference type="PRINTS" id="PR01607">
    <property type="entry name" value="APYRASEFAMLY"/>
</dbReference>
<dbReference type="RefSeq" id="WP_117673674.1">
    <property type="nucleotide sequence ID" value="NZ_CABOGR010000026.1"/>
</dbReference>
<proteinExistence type="inferred from homology"/>
<dbReference type="GO" id="GO:0046872">
    <property type="term" value="F:metal ion binding"/>
    <property type="evidence" value="ECO:0007669"/>
    <property type="project" value="InterPro"/>
</dbReference>
<dbReference type="GO" id="GO:0016788">
    <property type="term" value="F:hydrolase activity, acting on ester bonds"/>
    <property type="evidence" value="ECO:0007669"/>
    <property type="project" value="InterPro"/>
</dbReference>
<dbReference type="EMBL" id="QSQT01000026">
    <property type="protein sequence ID" value="RGK52964.1"/>
    <property type="molecule type" value="Genomic_DNA"/>
</dbReference>
<keyword evidence="2" id="KW-0732">Signal</keyword>
<comment type="similarity">
    <text evidence="1">Belongs to the 5'-nucleotidase family.</text>
</comment>
<keyword evidence="5" id="KW-1185">Reference proteome</keyword>
<evidence type="ECO:0000256" key="2">
    <source>
        <dbReference type="SAM" id="SignalP"/>
    </source>
</evidence>